<dbReference type="AlphaFoldDB" id="A0A087AT73"/>
<dbReference type="CDD" id="cd09645">
    <property type="entry name" value="Cas5_I-E"/>
    <property type="match status" value="1"/>
</dbReference>
<dbReference type="Proteomes" id="UP000029067">
    <property type="component" value="Unassembled WGS sequence"/>
</dbReference>
<dbReference type="NCBIfam" id="TIGR02593">
    <property type="entry name" value="CRISPR_cas5"/>
    <property type="match status" value="1"/>
</dbReference>
<feature type="region of interest" description="Disordered" evidence="2">
    <location>
        <begin position="219"/>
        <end position="238"/>
    </location>
</feature>
<keyword evidence="1" id="KW-0051">Antiviral defense</keyword>
<evidence type="ECO:0000256" key="1">
    <source>
        <dbReference type="ARBA" id="ARBA00023118"/>
    </source>
</evidence>
<accession>A0A087AT73</accession>
<protein>
    <submittedName>
        <fullName evidence="3">CRISPR-associated protein Cas5 family</fullName>
    </submittedName>
</protein>
<dbReference type="RefSeq" id="WP_152598155.1">
    <property type="nucleotide sequence ID" value="NZ_JGYV01000013.1"/>
</dbReference>
<dbReference type="Gene3D" id="3.30.70.2660">
    <property type="match status" value="1"/>
</dbReference>
<reference evidence="3 4" key="1">
    <citation type="submission" date="2014-03" db="EMBL/GenBank/DDBJ databases">
        <title>Genomics of Bifidobacteria.</title>
        <authorList>
            <person name="Ventura M."/>
            <person name="Milani C."/>
            <person name="Lugli G.A."/>
        </authorList>
    </citation>
    <scope>NUCLEOTIDE SEQUENCE [LARGE SCALE GENOMIC DNA]</scope>
    <source>
        <strain evidence="3 4">LMG 10738</strain>
    </source>
</reference>
<dbReference type="OrthoDB" id="3189549at2"/>
<dbReference type="NCBIfam" id="TIGR01868">
    <property type="entry name" value="casD_Cas5e"/>
    <property type="match status" value="2"/>
</dbReference>
<name>A0A087AT73_9BIFI</name>
<dbReference type="eggNOG" id="ENOG502ZBPB">
    <property type="taxonomic scope" value="Bacteria"/>
</dbReference>
<evidence type="ECO:0000313" key="3">
    <source>
        <dbReference type="EMBL" id="KFI61973.1"/>
    </source>
</evidence>
<keyword evidence="4" id="KW-1185">Reference proteome</keyword>
<dbReference type="GO" id="GO:0003723">
    <property type="term" value="F:RNA binding"/>
    <property type="evidence" value="ECO:0007669"/>
    <property type="project" value="InterPro"/>
</dbReference>
<feature type="compositionally biased region" description="Polar residues" evidence="2">
    <location>
        <begin position="221"/>
        <end position="238"/>
    </location>
</feature>
<proteinExistence type="predicted"/>
<dbReference type="EMBL" id="JGYV01000013">
    <property type="protein sequence ID" value="KFI61973.1"/>
    <property type="molecule type" value="Genomic_DNA"/>
</dbReference>
<dbReference type="InterPro" id="IPR021124">
    <property type="entry name" value="CRISPR-assoc_prot_Cas5"/>
</dbReference>
<organism evidence="3 4">
    <name type="scientific">Bifidobacterium cuniculi</name>
    <dbReference type="NCBI Taxonomy" id="1688"/>
    <lineage>
        <taxon>Bacteria</taxon>
        <taxon>Bacillati</taxon>
        <taxon>Actinomycetota</taxon>
        <taxon>Actinomycetes</taxon>
        <taxon>Bifidobacteriales</taxon>
        <taxon>Bifidobacteriaceae</taxon>
        <taxon>Bifidobacterium</taxon>
    </lineage>
</organism>
<comment type="caution">
    <text evidence="3">The sequence shown here is derived from an EMBL/GenBank/DDBJ whole genome shotgun (WGS) entry which is preliminary data.</text>
</comment>
<dbReference type="GO" id="GO:0043571">
    <property type="term" value="P:maintenance of CRISPR repeat elements"/>
    <property type="evidence" value="ECO:0007669"/>
    <property type="project" value="InterPro"/>
</dbReference>
<evidence type="ECO:0000256" key="2">
    <source>
        <dbReference type="SAM" id="MobiDB-lite"/>
    </source>
</evidence>
<dbReference type="Pfam" id="PF09704">
    <property type="entry name" value="Cas_Cas5d"/>
    <property type="match status" value="1"/>
</dbReference>
<dbReference type="GO" id="GO:0051607">
    <property type="term" value="P:defense response to virus"/>
    <property type="evidence" value="ECO:0007669"/>
    <property type="project" value="UniProtKB-KW"/>
</dbReference>
<gene>
    <name evidence="3" type="ORF">BCUN_1814</name>
</gene>
<evidence type="ECO:0000313" key="4">
    <source>
        <dbReference type="Proteomes" id="UP000029067"/>
    </source>
</evidence>
<dbReference type="InterPro" id="IPR013422">
    <property type="entry name" value="CRISPR-assoc_prot_Cas5_N"/>
</dbReference>
<sequence>MPVLLAVLKGPMQSWGASSRFMRRETEMMPTKSGVIGMVAGALGMERIASLDRFKSLRFGVRIDQRGTLLKDYHTVTKDKETKVSQRFYLQDAVFLIGLESPSRDELECFQAALGAPFYPLYLGRRSCPPDGPIRSWIIEDDLEHALAAAPWQAAEWYQRSMLSRRKTLASEGPVEIIVETKASDMDGGLVDTINDEPVRFDPRLRLWNTRSYRHLEDVSPNPTVSVTPHAEGQTSSFSGDEFFDAVVQVKEKQ</sequence>
<dbReference type="InterPro" id="IPR010147">
    <property type="entry name" value="CRISPR-assoc_prot_CasD"/>
</dbReference>
<dbReference type="STRING" id="1688.BCUN_1814"/>